<feature type="chain" id="PRO_5046405592" description="Lipoprotein" evidence="1">
    <location>
        <begin position="25"/>
        <end position="191"/>
    </location>
</feature>
<dbReference type="Proteomes" id="UP000679247">
    <property type="component" value="Chromosome"/>
</dbReference>
<dbReference type="PROSITE" id="PS51257">
    <property type="entry name" value="PROKAR_LIPOPROTEIN"/>
    <property type="match status" value="1"/>
</dbReference>
<proteinExistence type="predicted"/>
<name>A0ABX8F9L9_9BACI</name>
<evidence type="ECO:0008006" key="4">
    <source>
        <dbReference type="Google" id="ProtNLM"/>
    </source>
</evidence>
<keyword evidence="3" id="KW-1185">Reference proteome</keyword>
<sequence length="191" mass="21448">MKLKGLMLILFILILLVGCSPSQSQDQDQKEGISEDQLAVIRLDDGAKISYGMTRDEVNEELGEDNFDEDGLTGYDSGLGVVYREDKVVSMILSEDSEGVYETADGVSLGMNEQETMEVYGDKSRATQQEPENSLSYIYDKETKEYWSSHHEVEIKSQDIKSLYLIHSRFDPNGSLYMISLGDYLGVANML</sequence>
<gene>
    <name evidence="2" type="ORF">J1899_19445</name>
</gene>
<dbReference type="EMBL" id="CP071709">
    <property type="protein sequence ID" value="QVY61113.1"/>
    <property type="molecule type" value="Genomic_DNA"/>
</dbReference>
<organism evidence="2 3">
    <name type="scientific">Cytobacillus gottheilii</name>
    <dbReference type="NCBI Taxonomy" id="859144"/>
    <lineage>
        <taxon>Bacteria</taxon>
        <taxon>Bacillati</taxon>
        <taxon>Bacillota</taxon>
        <taxon>Bacilli</taxon>
        <taxon>Bacillales</taxon>
        <taxon>Bacillaceae</taxon>
        <taxon>Cytobacillus</taxon>
    </lineage>
</organism>
<reference evidence="2 3" key="1">
    <citation type="submission" date="2021-03" db="EMBL/GenBank/DDBJ databases">
        <title>The first data on the complete genome of the tetrodotoxin-producing bacterium.</title>
        <authorList>
            <person name="Melnikova D.I."/>
            <person name="Nijland R."/>
            <person name="Magarlamov T.Y."/>
        </authorList>
    </citation>
    <scope>NUCLEOTIDE SEQUENCE [LARGE SCALE GENOMIC DNA]</scope>
    <source>
        <strain evidence="2 3">1839</strain>
    </source>
</reference>
<accession>A0ABX8F9L9</accession>
<evidence type="ECO:0000313" key="2">
    <source>
        <dbReference type="EMBL" id="QVY61113.1"/>
    </source>
</evidence>
<feature type="signal peptide" evidence="1">
    <location>
        <begin position="1"/>
        <end position="24"/>
    </location>
</feature>
<keyword evidence="1" id="KW-0732">Signal</keyword>
<dbReference type="RefSeq" id="WP_214476072.1">
    <property type="nucleotide sequence ID" value="NZ_CP071709.1"/>
</dbReference>
<evidence type="ECO:0000313" key="3">
    <source>
        <dbReference type="Proteomes" id="UP000679247"/>
    </source>
</evidence>
<evidence type="ECO:0000256" key="1">
    <source>
        <dbReference type="SAM" id="SignalP"/>
    </source>
</evidence>
<protein>
    <recommendedName>
        <fullName evidence="4">Lipoprotein</fullName>
    </recommendedName>
</protein>